<comment type="caution">
    <text evidence="3">The sequence shown here is derived from an EMBL/GenBank/DDBJ whole genome shotgun (WGS) entry which is preliminary data.</text>
</comment>
<feature type="chain" id="PRO_5045312897" description="Sortase" evidence="2">
    <location>
        <begin position="18"/>
        <end position="189"/>
    </location>
</feature>
<dbReference type="Proteomes" id="UP001499978">
    <property type="component" value="Unassembled WGS sequence"/>
</dbReference>
<dbReference type="RefSeq" id="WP_344173732.1">
    <property type="nucleotide sequence ID" value="NZ_BAAARY010000017.1"/>
</dbReference>
<keyword evidence="1" id="KW-0472">Membrane</keyword>
<feature type="transmembrane region" description="Helical" evidence="1">
    <location>
        <begin position="158"/>
        <end position="180"/>
    </location>
</feature>
<proteinExistence type="predicted"/>
<evidence type="ECO:0000256" key="1">
    <source>
        <dbReference type="SAM" id="Phobius"/>
    </source>
</evidence>
<organism evidence="3 4">
    <name type="scientific">Pilimelia columellifera subsp. columellifera</name>
    <dbReference type="NCBI Taxonomy" id="706583"/>
    <lineage>
        <taxon>Bacteria</taxon>
        <taxon>Bacillati</taxon>
        <taxon>Actinomycetota</taxon>
        <taxon>Actinomycetes</taxon>
        <taxon>Micromonosporales</taxon>
        <taxon>Micromonosporaceae</taxon>
        <taxon>Pilimelia</taxon>
    </lineage>
</organism>
<accession>A0ABP6B291</accession>
<sequence>MGAALTALALLAAPVSAEPYPAEAPAATVSTAVVAPGGEVTFYATGFIPGETVSITVSYSGTAMPARAVAMIPVSYQAGAASTRLSATSVAAAGKAQNVIADGSGSISTGVVLSQTGTATITATGLTSGVTVSQTVIVAAGAAGDEALAVTGGRTSAWLRNALLAGGALVLLGSFALWMAMRRRRAELV</sequence>
<evidence type="ECO:0000313" key="4">
    <source>
        <dbReference type="Proteomes" id="UP001499978"/>
    </source>
</evidence>
<evidence type="ECO:0008006" key="5">
    <source>
        <dbReference type="Google" id="ProtNLM"/>
    </source>
</evidence>
<keyword evidence="4" id="KW-1185">Reference proteome</keyword>
<name>A0ABP6B291_9ACTN</name>
<keyword evidence="1" id="KW-1133">Transmembrane helix</keyword>
<evidence type="ECO:0000256" key="2">
    <source>
        <dbReference type="SAM" id="SignalP"/>
    </source>
</evidence>
<feature type="signal peptide" evidence="2">
    <location>
        <begin position="1"/>
        <end position="17"/>
    </location>
</feature>
<dbReference type="EMBL" id="BAAARY010000017">
    <property type="protein sequence ID" value="GAA2529562.1"/>
    <property type="molecule type" value="Genomic_DNA"/>
</dbReference>
<reference evidence="4" key="1">
    <citation type="journal article" date="2019" name="Int. J. Syst. Evol. Microbiol.">
        <title>The Global Catalogue of Microorganisms (GCM) 10K type strain sequencing project: providing services to taxonomists for standard genome sequencing and annotation.</title>
        <authorList>
            <consortium name="The Broad Institute Genomics Platform"/>
            <consortium name="The Broad Institute Genome Sequencing Center for Infectious Disease"/>
            <person name="Wu L."/>
            <person name="Ma J."/>
        </authorList>
    </citation>
    <scope>NUCLEOTIDE SEQUENCE [LARGE SCALE GENOMIC DNA]</scope>
    <source>
        <strain evidence="4">JCM 3367</strain>
    </source>
</reference>
<evidence type="ECO:0000313" key="3">
    <source>
        <dbReference type="EMBL" id="GAA2529562.1"/>
    </source>
</evidence>
<keyword evidence="1" id="KW-0812">Transmembrane</keyword>
<gene>
    <name evidence="3" type="ORF">GCM10010201_31020</name>
</gene>
<protein>
    <recommendedName>
        <fullName evidence="5">Sortase</fullName>
    </recommendedName>
</protein>
<keyword evidence="2" id="KW-0732">Signal</keyword>